<reference evidence="1" key="1">
    <citation type="submission" date="2021-06" db="EMBL/GenBank/DDBJ databases">
        <authorList>
            <person name="Hodson N. C."/>
            <person name="Mongue J. A."/>
            <person name="Jaron S. K."/>
        </authorList>
    </citation>
    <scope>NUCLEOTIDE SEQUENCE</scope>
</reference>
<evidence type="ECO:0000313" key="1">
    <source>
        <dbReference type="EMBL" id="CAG7825000.1"/>
    </source>
</evidence>
<sequence length="35" mass="4067">MIYKLNTLVKKSFIGFQVYITLTIAKLHEATENHT</sequence>
<comment type="caution">
    <text evidence="1">The sequence shown here is derived from an EMBL/GenBank/DDBJ whole genome shotgun (WGS) entry which is preliminary data.</text>
</comment>
<keyword evidence="2" id="KW-1185">Reference proteome</keyword>
<dbReference type="Proteomes" id="UP000708208">
    <property type="component" value="Unassembled WGS sequence"/>
</dbReference>
<feature type="non-terminal residue" evidence="1">
    <location>
        <position position="1"/>
    </location>
</feature>
<protein>
    <submittedName>
        <fullName evidence="1">Uncharacterized protein</fullName>
    </submittedName>
</protein>
<dbReference type="AlphaFoldDB" id="A0A8J2PX02"/>
<proteinExistence type="predicted"/>
<organism evidence="1 2">
    <name type="scientific">Allacma fusca</name>
    <dbReference type="NCBI Taxonomy" id="39272"/>
    <lineage>
        <taxon>Eukaryota</taxon>
        <taxon>Metazoa</taxon>
        <taxon>Ecdysozoa</taxon>
        <taxon>Arthropoda</taxon>
        <taxon>Hexapoda</taxon>
        <taxon>Collembola</taxon>
        <taxon>Symphypleona</taxon>
        <taxon>Sminthuridae</taxon>
        <taxon>Allacma</taxon>
    </lineage>
</organism>
<gene>
    <name evidence="1" type="ORF">AFUS01_LOCUS35126</name>
</gene>
<dbReference type="EMBL" id="CAJVCH010534560">
    <property type="protein sequence ID" value="CAG7825000.1"/>
    <property type="molecule type" value="Genomic_DNA"/>
</dbReference>
<evidence type="ECO:0000313" key="2">
    <source>
        <dbReference type="Proteomes" id="UP000708208"/>
    </source>
</evidence>
<name>A0A8J2PX02_9HEXA</name>
<accession>A0A8J2PX02</accession>